<sequence length="670" mass="76725">MGSTMRSDFYTTLDQESSLAKPLVSSRSMAKVYFTHNVGTSRLSQLMRLPRFQTSRVKHPEEGGGFLYPTRTRALKAELQRASDYFATILAFLGFRPGDRKRFGLLFTLVSMLFLGFLFPIFDMICSDDVVSDQKLKGLIHMTGIYRFLVYIVSLLWMLRVSRRWNLDALLFLKVDKLYVSRIAEEKGLGGMWVYAAIIQNFALEVMCLFGPYFLIIVFAKAWWFFNSLGNSKLYSSSYNFMGHVLMDSSSPLYVKILFYFADLLSQSYMQIIYLVPCVYFRMVSSLVLLEMKAYKEMVTPDKKADEKNDQLGELLSEDVSMQHSLASNGSAATVERGNSFSASKGLNASSWCNSSMDAKKGDDEESAKDPNLEDSMDKFELEDLPSPSHRDAEAGIQRGPPGGLNLPNKVYMSKNAMGAMRRRRSSVYDRYGSNPFGLYVDSSKRIPEDDMYEFTDSEEEDEMKHHHDDEQSFPVLREHSLLQKVLRLISHRFRQFLLATFILIFFESFGTLYYILNAIMDMDRKEADHYNFTGVVVRLELSSSALLHMMGLIFNVRAILIMTHRLRAVHTIASEQHAHLTCKMDLMKDEDDEKEMLKGLGLEFEQYMKRQSLLQYMVNHPLGITIYGFLIDREFLRSFHMVIVSLTVFLVSMIMGGSHSSQSGGNHKA</sequence>
<dbReference type="InterPro" id="IPR021924">
    <property type="entry name" value="DUF3537"/>
</dbReference>
<dbReference type="PANTHER" id="PTHR31963:SF4">
    <property type="entry name" value="GUSTATORY RECEPTOR"/>
    <property type="match status" value="1"/>
</dbReference>
<feature type="transmembrane region" description="Helical" evidence="2">
    <location>
        <begin position="138"/>
        <end position="159"/>
    </location>
</feature>
<protein>
    <submittedName>
        <fullName evidence="3">Uncharacterized protein</fullName>
    </submittedName>
</protein>
<organism evidence="3 4">
    <name type="scientific">Chloropicon primus</name>
    <dbReference type="NCBI Taxonomy" id="1764295"/>
    <lineage>
        <taxon>Eukaryota</taxon>
        <taxon>Viridiplantae</taxon>
        <taxon>Chlorophyta</taxon>
        <taxon>Chloropicophyceae</taxon>
        <taxon>Chloropicales</taxon>
        <taxon>Chloropicaceae</taxon>
        <taxon>Chloropicon</taxon>
    </lineage>
</organism>
<feature type="transmembrane region" description="Helical" evidence="2">
    <location>
        <begin position="537"/>
        <end position="561"/>
    </location>
</feature>
<feature type="transmembrane region" description="Helical" evidence="2">
    <location>
        <begin position="638"/>
        <end position="659"/>
    </location>
</feature>
<accession>A0A5B8MFA4</accession>
<keyword evidence="4" id="KW-1185">Reference proteome</keyword>
<keyword evidence="2" id="KW-1133">Transmembrane helix</keyword>
<dbReference type="Pfam" id="PF12056">
    <property type="entry name" value="DUF3537"/>
    <property type="match status" value="2"/>
</dbReference>
<dbReference type="OrthoDB" id="1916325at2759"/>
<gene>
    <name evidence="3" type="ORF">A3770_02p18360</name>
</gene>
<evidence type="ECO:0000313" key="3">
    <source>
        <dbReference type="EMBL" id="QDZ19318.1"/>
    </source>
</evidence>
<proteinExistence type="predicted"/>
<feature type="compositionally biased region" description="Basic and acidic residues" evidence="1">
    <location>
        <begin position="358"/>
        <end position="382"/>
    </location>
</feature>
<evidence type="ECO:0000313" key="4">
    <source>
        <dbReference type="Proteomes" id="UP000316726"/>
    </source>
</evidence>
<name>A0A5B8MFA4_9CHLO</name>
<reference evidence="3 4" key="1">
    <citation type="submission" date="2018-07" db="EMBL/GenBank/DDBJ databases">
        <title>The complete nuclear genome of the prasinophyte Chloropicon primus (CCMP1205).</title>
        <authorList>
            <person name="Pombert J.-F."/>
            <person name="Otis C."/>
            <person name="Turmel M."/>
            <person name="Lemieux C."/>
        </authorList>
    </citation>
    <scope>NUCLEOTIDE SEQUENCE [LARGE SCALE GENOMIC DNA]</scope>
    <source>
        <strain evidence="3 4">CCMP1205</strain>
    </source>
</reference>
<dbReference type="PANTHER" id="PTHR31963">
    <property type="entry name" value="RAS GUANINE NUCLEOTIDE EXCHANGE FACTOR K"/>
    <property type="match status" value="1"/>
</dbReference>
<dbReference type="Proteomes" id="UP000316726">
    <property type="component" value="Chromosome 2"/>
</dbReference>
<feature type="transmembrane region" description="Helical" evidence="2">
    <location>
        <begin position="103"/>
        <end position="122"/>
    </location>
</feature>
<keyword evidence="2" id="KW-0472">Membrane</keyword>
<dbReference type="EMBL" id="CP031035">
    <property type="protein sequence ID" value="QDZ19318.1"/>
    <property type="molecule type" value="Genomic_DNA"/>
</dbReference>
<evidence type="ECO:0000256" key="1">
    <source>
        <dbReference type="SAM" id="MobiDB-lite"/>
    </source>
</evidence>
<evidence type="ECO:0000256" key="2">
    <source>
        <dbReference type="SAM" id="Phobius"/>
    </source>
</evidence>
<feature type="transmembrane region" description="Helical" evidence="2">
    <location>
        <begin position="202"/>
        <end position="226"/>
    </location>
</feature>
<dbReference type="AlphaFoldDB" id="A0A5B8MFA4"/>
<feature type="region of interest" description="Disordered" evidence="1">
    <location>
        <begin position="355"/>
        <end position="409"/>
    </location>
</feature>
<feature type="transmembrane region" description="Helical" evidence="2">
    <location>
        <begin position="269"/>
        <end position="290"/>
    </location>
</feature>
<feature type="transmembrane region" description="Helical" evidence="2">
    <location>
        <begin position="497"/>
        <end position="517"/>
    </location>
</feature>
<keyword evidence="2" id="KW-0812">Transmembrane</keyword>